<reference evidence="4 5" key="1">
    <citation type="submission" date="2019-08" db="EMBL/GenBank/DDBJ databases">
        <title>The genome of the soybean aphid Biotype 1, its phylome, world population structure and adaptation to the North American continent.</title>
        <authorList>
            <person name="Giordano R."/>
            <person name="Donthu R.K."/>
            <person name="Hernandez A.G."/>
            <person name="Wright C.L."/>
            <person name="Zimin A.V."/>
        </authorList>
    </citation>
    <scope>NUCLEOTIDE SEQUENCE [LARGE SCALE GENOMIC DNA]</scope>
    <source>
        <tissue evidence="4">Whole aphids</tissue>
    </source>
</reference>
<evidence type="ECO:0000313" key="5">
    <source>
        <dbReference type="Proteomes" id="UP000475862"/>
    </source>
</evidence>
<dbReference type="Pfam" id="PF05699">
    <property type="entry name" value="Dimer_Tnp_hAT"/>
    <property type="match status" value="1"/>
</dbReference>
<dbReference type="InterPro" id="IPR025398">
    <property type="entry name" value="DUF4371"/>
</dbReference>
<evidence type="ECO:0000259" key="2">
    <source>
        <dbReference type="Pfam" id="PF05699"/>
    </source>
</evidence>
<gene>
    <name evidence="4" type="ORF">AGLY_003395</name>
</gene>
<sequence length="593" mass="68837">MKDEQSNLKLVLQAVRELKISQTYFQYLSIHGDGMQYDYKLTKIDANHCQDLLHQADYHVKRTHQKDMEEREIRQNHEKELELLRVKQDEVKAYELQHKEEQNREKLKNRQEYIEKTKNAIMMMNTVRNTPKIKKKVHVKKGSDHDENFLPELGKNTCPKKSKKGYTNQKIQTEITEKINVKREFDNLDEIDETADISGTDQLSIGIRYILFESDKPIIEEEFLGLVALTDMHTKIVAKSIINFLRNSGLNLKNLVGQGYDGRSAMSGIHNGVQAIIKNEFPRAVFVHCSSHRLNLVINDLNKLQHVQNCAGSISENFVGIVEQLEIISMETGVDSQTKSQAFQLHSAATKSNFIVCLFIMATFSAQIERITNALQAVQLDLSQARKYISEIIEVFNNLDAKNYFHEIFKKAQNVAIELGEEIKIPRILRFSDENSTAHSLLNLHPNNIKKMQHDEFKNMVVEINNFYDIDNLVEECMLWYNVWKYRNISQSEIKNISFISLLDEANLYPAVYIALTIELTLPVTTCSIERTFSTLRRVKTWTRNTISNNRLNGLCMIAVHKEFVKNHELELIEEIINEFGLLPRRMELLFND</sequence>
<dbReference type="GO" id="GO:0046983">
    <property type="term" value="F:protein dimerization activity"/>
    <property type="evidence" value="ECO:0007669"/>
    <property type="project" value="InterPro"/>
</dbReference>
<dbReference type="InterPro" id="IPR012337">
    <property type="entry name" value="RNaseH-like_sf"/>
</dbReference>
<feature type="coiled-coil region" evidence="1">
    <location>
        <begin position="84"/>
        <end position="116"/>
    </location>
</feature>
<dbReference type="EMBL" id="VYZN01000011">
    <property type="protein sequence ID" value="KAE9542268.1"/>
    <property type="molecule type" value="Genomic_DNA"/>
</dbReference>
<accession>A0A6G0TZI0</accession>
<dbReference type="Proteomes" id="UP000475862">
    <property type="component" value="Unassembled WGS sequence"/>
</dbReference>
<evidence type="ECO:0008006" key="6">
    <source>
        <dbReference type="Google" id="ProtNLM"/>
    </source>
</evidence>
<keyword evidence="5" id="KW-1185">Reference proteome</keyword>
<proteinExistence type="predicted"/>
<feature type="domain" description="HAT C-terminal dimerisation" evidence="2">
    <location>
        <begin position="501"/>
        <end position="562"/>
    </location>
</feature>
<dbReference type="OrthoDB" id="6597377at2759"/>
<dbReference type="PANTHER" id="PTHR45749">
    <property type="match status" value="1"/>
</dbReference>
<keyword evidence="1" id="KW-0175">Coiled coil</keyword>
<comment type="caution">
    <text evidence="4">The sequence shown here is derived from an EMBL/GenBank/DDBJ whole genome shotgun (WGS) entry which is preliminary data.</text>
</comment>
<evidence type="ECO:0000259" key="3">
    <source>
        <dbReference type="Pfam" id="PF14291"/>
    </source>
</evidence>
<organism evidence="4 5">
    <name type="scientific">Aphis glycines</name>
    <name type="common">Soybean aphid</name>
    <dbReference type="NCBI Taxonomy" id="307491"/>
    <lineage>
        <taxon>Eukaryota</taxon>
        <taxon>Metazoa</taxon>
        <taxon>Ecdysozoa</taxon>
        <taxon>Arthropoda</taxon>
        <taxon>Hexapoda</taxon>
        <taxon>Insecta</taxon>
        <taxon>Pterygota</taxon>
        <taxon>Neoptera</taxon>
        <taxon>Paraneoptera</taxon>
        <taxon>Hemiptera</taxon>
        <taxon>Sternorrhyncha</taxon>
        <taxon>Aphidomorpha</taxon>
        <taxon>Aphidoidea</taxon>
        <taxon>Aphididae</taxon>
        <taxon>Aphidini</taxon>
        <taxon>Aphis</taxon>
        <taxon>Aphis</taxon>
    </lineage>
</organism>
<dbReference type="PANTHER" id="PTHR45749:SF21">
    <property type="entry name" value="DUF4371 DOMAIN-CONTAINING PROTEIN"/>
    <property type="match status" value="1"/>
</dbReference>
<protein>
    <recommendedName>
        <fullName evidence="6">HAT C-terminal dimerisation domain-containing protein</fullName>
    </recommendedName>
</protein>
<evidence type="ECO:0000313" key="4">
    <source>
        <dbReference type="EMBL" id="KAE9542268.1"/>
    </source>
</evidence>
<dbReference type="AlphaFoldDB" id="A0A6G0TZI0"/>
<dbReference type="SUPFAM" id="SSF53098">
    <property type="entry name" value="Ribonuclease H-like"/>
    <property type="match status" value="1"/>
</dbReference>
<feature type="domain" description="DUF4371" evidence="3">
    <location>
        <begin position="130"/>
        <end position="272"/>
    </location>
</feature>
<dbReference type="Pfam" id="PF14291">
    <property type="entry name" value="DUF4371"/>
    <property type="match status" value="1"/>
</dbReference>
<dbReference type="InterPro" id="IPR008906">
    <property type="entry name" value="HATC_C_dom"/>
</dbReference>
<name>A0A6G0TZI0_APHGL</name>
<evidence type="ECO:0000256" key="1">
    <source>
        <dbReference type="SAM" id="Coils"/>
    </source>
</evidence>